<protein>
    <recommendedName>
        <fullName evidence="2">DegT/DnrJ/EryC1/StrS aminotransferase family protein</fullName>
    </recommendedName>
</protein>
<gene>
    <name evidence="1" type="ORF">S03H2_01827</name>
</gene>
<dbReference type="EMBL" id="BARU01000565">
    <property type="protein sequence ID" value="GAH22257.1"/>
    <property type="molecule type" value="Genomic_DNA"/>
</dbReference>
<evidence type="ECO:0008006" key="2">
    <source>
        <dbReference type="Google" id="ProtNLM"/>
    </source>
</evidence>
<organism evidence="1">
    <name type="scientific">marine sediment metagenome</name>
    <dbReference type="NCBI Taxonomy" id="412755"/>
    <lineage>
        <taxon>unclassified sequences</taxon>
        <taxon>metagenomes</taxon>
        <taxon>ecological metagenomes</taxon>
    </lineage>
</organism>
<dbReference type="Pfam" id="PF01041">
    <property type="entry name" value="DegT_DnrJ_EryC1"/>
    <property type="match status" value="1"/>
</dbReference>
<dbReference type="Gene3D" id="3.90.1150.10">
    <property type="entry name" value="Aspartate Aminotransferase, domain 1"/>
    <property type="match status" value="1"/>
</dbReference>
<comment type="caution">
    <text evidence="1">The sequence shown here is derived from an EMBL/GenBank/DDBJ whole genome shotgun (WGS) entry which is preliminary data.</text>
</comment>
<dbReference type="InterPro" id="IPR015422">
    <property type="entry name" value="PyrdxlP-dep_Trfase_small"/>
</dbReference>
<evidence type="ECO:0000313" key="1">
    <source>
        <dbReference type="EMBL" id="GAH22257.1"/>
    </source>
</evidence>
<accession>X1DPX5</accession>
<proteinExistence type="predicted"/>
<dbReference type="InterPro" id="IPR000653">
    <property type="entry name" value="DegT/StrS_aminotransferase"/>
</dbReference>
<sequence>MTNNDVLAKKIEDFQEKIDLPSNFWIFQQLLHPVLTNYLIIPLYSFFELGRWVLLAFQKLKILSKAVHKKEKQGKKPSYIPKKMPNALAFLALYQFKKLNKFNTHRKKIAKFYDKNLKNLRFVLPKKHPERTYMRYSILIENYDTDEILKQARKQKIFLDDGWRKTPIVPPDTDQGKMGYTFGTCLQAEKVAKSILNLPIHINISKKDAQRITKFITTK</sequence>
<reference evidence="1" key="1">
    <citation type="journal article" date="2014" name="Front. Microbiol.">
        <title>High frequency of phylogenetically diverse reductive dehalogenase-homologous genes in deep subseafloor sedimentary metagenomes.</title>
        <authorList>
            <person name="Kawai M."/>
            <person name="Futagami T."/>
            <person name="Toyoda A."/>
            <person name="Takaki Y."/>
            <person name="Nishi S."/>
            <person name="Hori S."/>
            <person name="Arai W."/>
            <person name="Tsubouchi T."/>
            <person name="Morono Y."/>
            <person name="Uchiyama I."/>
            <person name="Ito T."/>
            <person name="Fujiyama A."/>
            <person name="Inagaki F."/>
            <person name="Takami H."/>
        </authorList>
    </citation>
    <scope>NUCLEOTIDE SEQUENCE</scope>
    <source>
        <strain evidence="1">Expedition CK06-06</strain>
    </source>
</reference>
<dbReference type="PANTHER" id="PTHR30244:SF34">
    <property type="entry name" value="DTDP-4-AMINO-4,6-DIDEOXYGALACTOSE TRANSAMINASE"/>
    <property type="match status" value="1"/>
</dbReference>
<dbReference type="PANTHER" id="PTHR30244">
    <property type="entry name" value="TRANSAMINASE"/>
    <property type="match status" value="1"/>
</dbReference>
<dbReference type="GO" id="GO:0030170">
    <property type="term" value="F:pyridoxal phosphate binding"/>
    <property type="evidence" value="ECO:0007669"/>
    <property type="project" value="TreeGrafter"/>
</dbReference>
<dbReference type="GO" id="GO:0008483">
    <property type="term" value="F:transaminase activity"/>
    <property type="evidence" value="ECO:0007669"/>
    <property type="project" value="TreeGrafter"/>
</dbReference>
<dbReference type="AlphaFoldDB" id="X1DPX5"/>
<dbReference type="SUPFAM" id="SSF53383">
    <property type="entry name" value="PLP-dependent transferases"/>
    <property type="match status" value="1"/>
</dbReference>
<dbReference type="GO" id="GO:0000271">
    <property type="term" value="P:polysaccharide biosynthetic process"/>
    <property type="evidence" value="ECO:0007669"/>
    <property type="project" value="TreeGrafter"/>
</dbReference>
<dbReference type="InterPro" id="IPR015424">
    <property type="entry name" value="PyrdxlP-dep_Trfase"/>
</dbReference>
<name>X1DPX5_9ZZZZ</name>